<sequence>MRIRSIRVRLILMFMLVVTIALGAYAVFASQITRDRFQHYLDNGQTNDQGLISQIQAIYHQHQDAQRLQALIEQSATQNKVRTLVINPNQLIVADSASKLVGQTLTIPLFLTLESTNAGKPPLPEAPFPPGRAVRIMSTDGRIVASGPPAPLTNTNFIDSVNRALELAVLVAGFVAFILAIMLSGTILKPVRALTRAARQLEQGNLTQRVQIRRLDEIGDLAHAFDTMADSLERSEHLRRQLLSNIAHELRTPLTNIRGYLEAFQDQVITPDPAVIASIYEEAMLLSRMVTDLQDLALAEAGQLRLQRVHIALEDVITKAINALSLQAENKKISFSANIAPNLPLVEADAQRVGQIMRNLLNNAIKYTPEQGEVRVSARALQKEIQVSVRDNGMGIAAEHLPYIFKHFYRADTSRTRETGGSGLGLAIVEQLVCAHGGRITVESYVGQGTCFIFTLPIASSSKAI</sequence>
<dbReference type="STRING" id="485913.Krac_11360"/>
<dbReference type="InterPro" id="IPR003660">
    <property type="entry name" value="HAMP_dom"/>
</dbReference>
<dbReference type="FunFam" id="3.30.565.10:FF:000006">
    <property type="entry name" value="Sensor histidine kinase WalK"/>
    <property type="match status" value="1"/>
</dbReference>
<keyword evidence="8 11" id="KW-1133">Transmembrane helix</keyword>
<dbReference type="eggNOG" id="COG2205">
    <property type="taxonomic scope" value="Bacteria"/>
</dbReference>
<dbReference type="SUPFAM" id="SSF47384">
    <property type="entry name" value="Homodimeric domain of signal transducing histidine kinase"/>
    <property type="match status" value="1"/>
</dbReference>
<dbReference type="PRINTS" id="PR00344">
    <property type="entry name" value="BCTRLSENSOR"/>
</dbReference>
<dbReference type="CDD" id="cd00082">
    <property type="entry name" value="HisKA"/>
    <property type="match status" value="1"/>
</dbReference>
<keyword evidence="4" id="KW-0597">Phosphoprotein</keyword>
<dbReference type="PROSITE" id="PS50109">
    <property type="entry name" value="HIS_KIN"/>
    <property type="match status" value="1"/>
</dbReference>
<keyword evidence="7 14" id="KW-0418">Kinase</keyword>
<comment type="caution">
    <text evidence="14">The sequence shown here is derived from an EMBL/GenBank/DDBJ whole genome shotgun (WGS) entry which is preliminary data.</text>
</comment>
<dbReference type="InterPro" id="IPR004358">
    <property type="entry name" value="Sig_transdc_His_kin-like_C"/>
</dbReference>
<name>D6TK35_KTERA</name>
<dbReference type="Pfam" id="PF02518">
    <property type="entry name" value="HATPase_c"/>
    <property type="match status" value="1"/>
</dbReference>
<keyword evidence="10 11" id="KW-0472">Membrane</keyword>
<reference evidence="14 15" key="1">
    <citation type="journal article" date="2011" name="Stand. Genomic Sci.">
        <title>Non-contiguous finished genome sequence and contextual data of the filamentous soil bacterium Ktedonobacter racemifer type strain (SOSP1-21).</title>
        <authorList>
            <person name="Chang Y.J."/>
            <person name="Land M."/>
            <person name="Hauser L."/>
            <person name="Chertkov O."/>
            <person name="Del Rio T.G."/>
            <person name="Nolan M."/>
            <person name="Copeland A."/>
            <person name="Tice H."/>
            <person name="Cheng J.F."/>
            <person name="Lucas S."/>
            <person name="Han C."/>
            <person name="Goodwin L."/>
            <person name="Pitluck S."/>
            <person name="Ivanova N."/>
            <person name="Ovchinikova G."/>
            <person name="Pati A."/>
            <person name="Chen A."/>
            <person name="Palaniappan K."/>
            <person name="Mavromatis K."/>
            <person name="Liolios K."/>
            <person name="Brettin T."/>
            <person name="Fiebig A."/>
            <person name="Rohde M."/>
            <person name="Abt B."/>
            <person name="Goker M."/>
            <person name="Detter J.C."/>
            <person name="Woyke T."/>
            <person name="Bristow J."/>
            <person name="Eisen J.A."/>
            <person name="Markowitz V."/>
            <person name="Hugenholtz P."/>
            <person name="Kyrpides N.C."/>
            <person name="Klenk H.P."/>
            <person name="Lapidus A."/>
        </authorList>
    </citation>
    <scope>NUCLEOTIDE SEQUENCE [LARGE SCALE GENOMIC DNA]</scope>
    <source>
        <strain evidence="15">DSM 44963</strain>
    </source>
</reference>
<feature type="domain" description="HAMP" evidence="13">
    <location>
        <begin position="185"/>
        <end position="237"/>
    </location>
</feature>
<evidence type="ECO:0000256" key="7">
    <source>
        <dbReference type="ARBA" id="ARBA00022777"/>
    </source>
</evidence>
<evidence type="ECO:0000313" key="15">
    <source>
        <dbReference type="Proteomes" id="UP000004508"/>
    </source>
</evidence>
<dbReference type="AlphaFoldDB" id="D6TK35"/>
<evidence type="ECO:0000256" key="2">
    <source>
        <dbReference type="ARBA" id="ARBA00004370"/>
    </source>
</evidence>
<evidence type="ECO:0000256" key="8">
    <source>
        <dbReference type="ARBA" id="ARBA00022989"/>
    </source>
</evidence>
<dbReference type="Gene3D" id="3.30.565.10">
    <property type="entry name" value="Histidine kinase-like ATPase, C-terminal domain"/>
    <property type="match status" value="1"/>
</dbReference>
<dbReference type="PROSITE" id="PS50885">
    <property type="entry name" value="HAMP"/>
    <property type="match status" value="1"/>
</dbReference>
<dbReference type="GO" id="GO:0005886">
    <property type="term" value="C:plasma membrane"/>
    <property type="evidence" value="ECO:0007669"/>
    <property type="project" value="TreeGrafter"/>
</dbReference>
<proteinExistence type="predicted"/>
<dbReference type="Proteomes" id="UP000004508">
    <property type="component" value="Unassembled WGS sequence"/>
</dbReference>
<dbReference type="SMART" id="SM00388">
    <property type="entry name" value="HisKA"/>
    <property type="match status" value="1"/>
</dbReference>
<accession>D6TK35</accession>
<evidence type="ECO:0000256" key="9">
    <source>
        <dbReference type="ARBA" id="ARBA00023012"/>
    </source>
</evidence>
<evidence type="ECO:0000256" key="3">
    <source>
        <dbReference type="ARBA" id="ARBA00012438"/>
    </source>
</evidence>
<protein>
    <recommendedName>
        <fullName evidence="3">histidine kinase</fullName>
        <ecNumber evidence="3">2.7.13.3</ecNumber>
    </recommendedName>
</protein>
<dbReference type="Gene3D" id="6.10.340.10">
    <property type="match status" value="1"/>
</dbReference>
<dbReference type="SUPFAM" id="SSF158472">
    <property type="entry name" value="HAMP domain-like"/>
    <property type="match status" value="1"/>
</dbReference>
<dbReference type="GO" id="GO:0000155">
    <property type="term" value="F:phosphorelay sensor kinase activity"/>
    <property type="evidence" value="ECO:0007669"/>
    <property type="project" value="InterPro"/>
</dbReference>
<dbReference type="CDD" id="cd06225">
    <property type="entry name" value="HAMP"/>
    <property type="match status" value="1"/>
</dbReference>
<dbReference type="Pfam" id="PF00672">
    <property type="entry name" value="HAMP"/>
    <property type="match status" value="1"/>
</dbReference>
<dbReference type="SUPFAM" id="SSF55874">
    <property type="entry name" value="ATPase domain of HSP90 chaperone/DNA topoisomerase II/histidine kinase"/>
    <property type="match status" value="1"/>
</dbReference>
<dbReference type="SMART" id="SM00304">
    <property type="entry name" value="HAMP"/>
    <property type="match status" value="1"/>
</dbReference>
<dbReference type="InterPro" id="IPR036890">
    <property type="entry name" value="HATPase_C_sf"/>
</dbReference>
<keyword evidence="5 14" id="KW-0808">Transferase</keyword>
<keyword evidence="9" id="KW-0902">Two-component regulatory system</keyword>
<dbReference type="FunCoup" id="D6TK35">
    <property type="interactions" value="93"/>
</dbReference>
<dbReference type="EMBL" id="ADVG01000001">
    <property type="protein sequence ID" value="EFH89792.1"/>
    <property type="molecule type" value="Genomic_DNA"/>
</dbReference>
<dbReference type="SMART" id="SM00387">
    <property type="entry name" value="HATPase_c"/>
    <property type="match status" value="1"/>
</dbReference>
<dbReference type="InParanoid" id="D6TK35"/>
<evidence type="ECO:0000256" key="1">
    <source>
        <dbReference type="ARBA" id="ARBA00000085"/>
    </source>
</evidence>
<gene>
    <name evidence="14" type="ORF">Krac_11360</name>
</gene>
<keyword evidence="6 11" id="KW-0812">Transmembrane</keyword>
<evidence type="ECO:0000313" key="14">
    <source>
        <dbReference type="EMBL" id="EFH89792.1"/>
    </source>
</evidence>
<evidence type="ECO:0000256" key="6">
    <source>
        <dbReference type="ARBA" id="ARBA00022692"/>
    </source>
</evidence>
<dbReference type="InterPro" id="IPR003594">
    <property type="entry name" value="HATPase_dom"/>
</dbReference>
<dbReference type="PANTHER" id="PTHR45436:SF5">
    <property type="entry name" value="SENSOR HISTIDINE KINASE TRCS"/>
    <property type="match status" value="1"/>
</dbReference>
<evidence type="ECO:0000256" key="11">
    <source>
        <dbReference type="SAM" id="Phobius"/>
    </source>
</evidence>
<dbReference type="RefSeq" id="WP_007906663.1">
    <property type="nucleotide sequence ID" value="NZ_ADVG01000001.1"/>
</dbReference>
<feature type="domain" description="Histidine kinase" evidence="12">
    <location>
        <begin position="245"/>
        <end position="460"/>
    </location>
</feature>
<comment type="subcellular location">
    <subcellularLocation>
        <location evidence="2">Membrane</location>
    </subcellularLocation>
</comment>
<dbReference type="InterPro" id="IPR050428">
    <property type="entry name" value="TCS_sensor_his_kinase"/>
</dbReference>
<dbReference type="EC" id="2.7.13.3" evidence="3"/>
<evidence type="ECO:0000256" key="5">
    <source>
        <dbReference type="ARBA" id="ARBA00022679"/>
    </source>
</evidence>
<dbReference type="PANTHER" id="PTHR45436">
    <property type="entry name" value="SENSOR HISTIDINE KINASE YKOH"/>
    <property type="match status" value="1"/>
</dbReference>
<dbReference type="InterPro" id="IPR003661">
    <property type="entry name" value="HisK_dim/P_dom"/>
</dbReference>
<evidence type="ECO:0000259" key="13">
    <source>
        <dbReference type="PROSITE" id="PS50885"/>
    </source>
</evidence>
<evidence type="ECO:0000256" key="4">
    <source>
        <dbReference type="ARBA" id="ARBA00022553"/>
    </source>
</evidence>
<organism evidence="14 15">
    <name type="scientific">Ktedonobacter racemifer DSM 44963</name>
    <dbReference type="NCBI Taxonomy" id="485913"/>
    <lineage>
        <taxon>Bacteria</taxon>
        <taxon>Bacillati</taxon>
        <taxon>Chloroflexota</taxon>
        <taxon>Ktedonobacteria</taxon>
        <taxon>Ktedonobacterales</taxon>
        <taxon>Ktedonobacteraceae</taxon>
        <taxon>Ktedonobacter</taxon>
    </lineage>
</organism>
<dbReference type="InterPro" id="IPR036097">
    <property type="entry name" value="HisK_dim/P_sf"/>
</dbReference>
<dbReference type="Gene3D" id="1.10.287.130">
    <property type="match status" value="1"/>
</dbReference>
<keyword evidence="15" id="KW-1185">Reference proteome</keyword>
<evidence type="ECO:0000256" key="10">
    <source>
        <dbReference type="ARBA" id="ARBA00023136"/>
    </source>
</evidence>
<dbReference type="InterPro" id="IPR005467">
    <property type="entry name" value="His_kinase_dom"/>
</dbReference>
<dbReference type="CDD" id="cd16922">
    <property type="entry name" value="HATPase_EvgS-ArcB-TorS-like"/>
    <property type="match status" value="1"/>
</dbReference>
<comment type="catalytic activity">
    <reaction evidence="1">
        <text>ATP + protein L-histidine = ADP + protein N-phospho-L-histidine.</text>
        <dbReference type="EC" id="2.7.13.3"/>
    </reaction>
</comment>
<dbReference type="Pfam" id="PF00512">
    <property type="entry name" value="HisKA"/>
    <property type="match status" value="1"/>
</dbReference>
<feature type="transmembrane region" description="Helical" evidence="11">
    <location>
        <begin position="167"/>
        <end position="188"/>
    </location>
</feature>
<evidence type="ECO:0000259" key="12">
    <source>
        <dbReference type="PROSITE" id="PS50109"/>
    </source>
</evidence>